<gene>
    <name evidence="1" type="ORF">CALMAC_LOCUS6784</name>
</gene>
<dbReference type="EMBL" id="CAACVG010007113">
    <property type="protein sequence ID" value="VEN43748.1"/>
    <property type="molecule type" value="Genomic_DNA"/>
</dbReference>
<accession>A0A653C763</accession>
<sequence length="9" mass="987">KEKLGQVVS</sequence>
<name>A0A653C763_CALMS</name>
<proteinExistence type="predicted"/>
<keyword evidence="2" id="KW-1185">Reference proteome</keyword>
<feature type="non-terminal residue" evidence="1">
    <location>
        <position position="1"/>
    </location>
</feature>
<organism evidence="1 2">
    <name type="scientific">Callosobruchus maculatus</name>
    <name type="common">Southern cowpea weevil</name>
    <name type="synonym">Pulse bruchid</name>
    <dbReference type="NCBI Taxonomy" id="64391"/>
    <lineage>
        <taxon>Eukaryota</taxon>
        <taxon>Metazoa</taxon>
        <taxon>Ecdysozoa</taxon>
        <taxon>Arthropoda</taxon>
        <taxon>Hexapoda</taxon>
        <taxon>Insecta</taxon>
        <taxon>Pterygota</taxon>
        <taxon>Neoptera</taxon>
        <taxon>Endopterygota</taxon>
        <taxon>Coleoptera</taxon>
        <taxon>Polyphaga</taxon>
        <taxon>Cucujiformia</taxon>
        <taxon>Chrysomeloidea</taxon>
        <taxon>Chrysomelidae</taxon>
        <taxon>Bruchinae</taxon>
        <taxon>Bruchini</taxon>
        <taxon>Callosobruchus</taxon>
    </lineage>
</organism>
<reference evidence="1 2" key="1">
    <citation type="submission" date="2019-01" db="EMBL/GenBank/DDBJ databases">
        <authorList>
            <person name="Sayadi A."/>
        </authorList>
    </citation>
    <scope>NUCLEOTIDE SEQUENCE [LARGE SCALE GENOMIC DNA]</scope>
</reference>
<protein>
    <submittedName>
        <fullName evidence="1">Uncharacterized protein</fullName>
    </submittedName>
</protein>
<evidence type="ECO:0000313" key="2">
    <source>
        <dbReference type="Proteomes" id="UP000410492"/>
    </source>
</evidence>
<dbReference type="Proteomes" id="UP000410492">
    <property type="component" value="Unassembled WGS sequence"/>
</dbReference>
<evidence type="ECO:0000313" key="1">
    <source>
        <dbReference type="EMBL" id="VEN43748.1"/>
    </source>
</evidence>